<proteinExistence type="predicted"/>
<dbReference type="EMBL" id="UYYB01022537">
    <property type="protein sequence ID" value="VDM71880.1"/>
    <property type="molecule type" value="Genomic_DNA"/>
</dbReference>
<dbReference type="AlphaFoldDB" id="A0A3P7IFX7"/>
<gene>
    <name evidence="1" type="ORF">SVUK_LOCUS6878</name>
</gene>
<name>A0A3P7IFX7_STRVU</name>
<organism evidence="1 2">
    <name type="scientific">Strongylus vulgaris</name>
    <name type="common">Blood worm</name>
    <dbReference type="NCBI Taxonomy" id="40348"/>
    <lineage>
        <taxon>Eukaryota</taxon>
        <taxon>Metazoa</taxon>
        <taxon>Ecdysozoa</taxon>
        <taxon>Nematoda</taxon>
        <taxon>Chromadorea</taxon>
        <taxon>Rhabditida</taxon>
        <taxon>Rhabditina</taxon>
        <taxon>Rhabditomorpha</taxon>
        <taxon>Strongyloidea</taxon>
        <taxon>Strongylidae</taxon>
        <taxon>Strongylus</taxon>
    </lineage>
</organism>
<keyword evidence="2" id="KW-1185">Reference proteome</keyword>
<sequence>MSVIGLGDFDHTANHVLANFLYRLDDDIGEFRKDTSRLPKLDPSPNSSSIDRIVGIGYDQTYLNNVVVPPRGTAVSIPSDYDEKLLDDVVKLFLNR</sequence>
<evidence type="ECO:0000313" key="2">
    <source>
        <dbReference type="Proteomes" id="UP000270094"/>
    </source>
</evidence>
<reference evidence="1 2" key="1">
    <citation type="submission" date="2018-11" db="EMBL/GenBank/DDBJ databases">
        <authorList>
            <consortium name="Pathogen Informatics"/>
        </authorList>
    </citation>
    <scope>NUCLEOTIDE SEQUENCE [LARGE SCALE GENOMIC DNA]</scope>
</reference>
<protein>
    <submittedName>
        <fullName evidence="1">Uncharacterized protein</fullName>
    </submittedName>
</protein>
<evidence type="ECO:0000313" key="1">
    <source>
        <dbReference type="EMBL" id="VDM71880.1"/>
    </source>
</evidence>
<dbReference type="Proteomes" id="UP000270094">
    <property type="component" value="Unassembled WGS sequence"/>
</dbReference>
<dbReference type="OrthoDB" id="5871855at2759"/>
<accession>A0A3P7IFX7</accession>